<feature type="domain" description="Inositol polyphosphate-related phosphatase" evidence="20">
    <location>
        <begin position="149"/>
        <end position="466"/>
    </location>
</feature>
<evidence type="ECO:0000256" key="9">
    <source>
        <dbReference type="ARBA" id="ARBA00022801"/>
    </source>
</evidence>
<comment type="catalytic activity">
    <reaction evidence="13">
        <text>1D-myo-inositol 1,3,4,5-tetrakisphosphate + H2O = 1D-myo-inositol 1,3,4-trisphosphate + phosphate</text>
        <dbReference type="Rhea" id="RHEA:11392"/>
        <dbReference type="ChEBI" id="CHEBI:15377"/>
        <dbReference type="ChEBI" id="CHEBI:43474"/>
        <dbReference type="ChEBI" id="CHEBI:57895"/>
        <dbReference type="ChEBI" id="CHEBI:58414"/>
        <dbReference type="EC" id="3.1.3.56"/>
    </reaction>
    <physiologicalReaction direction="left-to-right" evidence="13">
        <dbReference type="Rhea" id="RHEA:11393"/>
    </physiologicalReaction>
</comment>
<evidence type="ECO:0000256" key="19">
    <source>
        <dbReference type="SAM" id="MobiDB-lite"/>
    </source>
</evidence>
<dbReference type="FunFam" id="2.60.40.2840:FF:000003">
    <property type="entry name" value="Phosphatidylinositol 4,5-bisphosphate 5-phosphatase A"/>
    <property type="match status" value="1"/>
</dbReference>
<dbReference type="SMART" id="SM00128">
    <property type="entry name" value="IPPc"/>
    <property type="match status" value="1"/>
</dbReference>
<feature type="compositionally biased region" description="Polar residues" evidence="19">
    <location>
        <begin position="572"/>
        <end position="585"/>
    </location>
</feature>
<evidence type="ECO:0000256" key="7">
    <source>
        <dbReference type="ARBA" id="ARBA00022553"/>
    </source>
</evidence>
<name>A0A556V6M9_BAGYA</name>
<feature type="compositionally biased region" description="Polar residues" evidence="19">
    <location>
        <begin position="603"/>
        <end position="640"/>
    </location>
</feature>
<evidence type="ECO:0000256" key="4">
    <source>
        <dbReference type="ARBA" id="ARBA00013044"/>
    </source>
</evidence>
<feature type="region of interest" description="Disordered" evidence="19">
    <location>
        <begin position="1"/>
        <end position="64"/>
    </location>
</feature>
<dbReference type="EC" id="3.1.3.36" evidence="4"/>
<evidence type="ECO:0000256" key="15">
    <source>
        <dbReference type="ARBA" id="ARBA00067189"/>
    </source>
</evidence>
<evidence type="ECO:0000256" key="6">
    <source>
        <dbReference type="ARBA" id="ARBA00022490"/>
    </source>
</evidence>
<dbReference type="InterPro" id="IPR046985">
    <property type="entry name" value="IP5"/>
</dbReference>
<feature type="region of interest" description="Disordered" evidence="19">
    <location>
        <begin position="76"/>
        <end position="125"/>
    </location>
</feature>
<gene>
    <name evidence="21" type="ORF">Baya_13601</name>
</gene>
<dbReference type="GO" id="GO:0004439">
    <property type="term" value="F:phosphatidylinositol-4,5-bisphosphate 5-phosphatase activity"/>
    <property type="evidence" value="ECO:0007669"/>
    <property type="project" value="UniProtKB-EC"/>
</dbReference>
<dbReference type="Gene3D" id="2.60.40.2840">
    <property type="match status" value="1"/>
</dbReference>
<accession>A0A556V6M9</accession>
<dbReference type="GO" id="GO:0001726">
    <property type="term" value="C:ruffle"/>
    <property type="evidence" value="ECO:0007669"/>
    <property type="project" value="TreeGrafter"/>
</dbReference>
<evidence type="ECO:0000256" key="11">
    <source>
        <dbReference type="ARBA" id="ARBA00050516"/>
    </source>
</evidence>
<dbReference type="GO" id="GO:0005886">
    <property type="term" value="C:plasma membrane"/>
    <property type="evidence" value="ECO:0007669"/>
    <property type="project" value="TreeGrafter"/>
</dbReference>
<evidence type="ECO:0000313" key="21">
    <source>
        <dbReference type="EMBL" id="TSW89634.1"/>
    </source>
</evidence>
<evidence type="ECO:0000313" key="22">
    <source>
        <dbReference type="Proteomes" id="UP000319801"/>
    </source>
</evidence>
<keyword evidence="22" id="KW-1185">Reference proteome</keyword>
<dbReference type="GO" id="GO:0005737">
    <property type="term" value="C:cytoplasm"/>
    <property type="evidence" value="ECO:0007669"/>
    <property type="project" value="UniProtKB-SubCell"/>
</dbReference>
<dbReference type="GO" id="GO:0046856">
    <property type="term" value="P:phosphatidylinositol dephosphorylation"/>
    <property type="evidence" value="ECO:0007669"/>
    <property type="project" value="InterPro"/>
</dbReference>
<proteinExistence type="inferred from homology"/>
<keyword evidence="9" id="KW-0378">Hydrolase</keyword>
<evidence type="ECO:0000256" key="3">
    <source>
        <dbReference type="ARBA" id="ARBA00012997"/>
    </source>
</evidence>
<dbReference type="SUPFAM" id="SSF56219">
    <property type="entry name" value="DNase I-like"/>
    <property type="match status" value="1"/>
</dbReference>
<dbReference type="Pfam" id="PF22669">
    <property type="entry name" value="Exo_endo_phos2"/>
    <property type="match status" value="1"/>
</dbReference>
<reference evidence="21 22" key="1">
    <citation type="journal article" date="2019" name="Genome Biol. Evol.">
        <title>Whole-Genome Sequencing of the Giant Devil Catfish, Bagarius yarrelli.</title>
        <authorList>
            <person name="Jiang W."/>
            <person name="Lv Y."/>
            <person name="Cheng L."/>
            <person name="Yang K."/>
            <person name="Chao B."/>
            <person name="Wang X."/>
            <person name="Li Y."/>
            <person name="Pan X."/>
            <person name="You X."/>
            <person name="Zhang Y."/>
            <person name="Yang J."/>
            <person name="Li J."/>
            <person name="Zhang X."/>
            <person name="Liu S."/>
            <person name="Sun C."/>
            <person name="Yang J."/>
            <person name="Shi Q."/>
        </authorList>
    </citation>
    <scope>NUCLEOTIDE SEQUENCE [LARGE SCALE GENOMIC DNA]</scope>
    <source>
        <strain evidence="21">JWS20170419001</strain>
        <tissue evidence="21">Muscle</tissue>
    </source>
</reference>
<evidence type="ECO:0000256" key="12">
    <source>
        <dbReference type="ARBA" id="ARBA00051894"/>
    </source>
</evidence>
<evidence type="ECO:0000256" key="2">
    <source>
        <dbReference type="ARBA" id="ARBA00005910"/>
    </source>
</evidence>
<feature type="compositionally biased region" description="Polar residues" evidence="19">
    <location>
        <begin position="76"/>
        <end position="86"/>
    </location>
</feature>
<dbReference type="EC" id="3.1.3.56" evidence="3"/>
<dbReference type="AlphaFoldDB" id="A0A556V6M9"/>
<dbReference type="OrthoDB" id="62798at2759"/>
<comment type="catalytic activity">
    <reaction evidence="11">
        <text>a 1,2-diacyl-sn-glycero-3-phospho-(1D-myo-inositol-4,5-bisphosphate) + H2O = a 1,2-diacyl-sn-glycero-3-phospho-(1D-myo-inositol 4-phosphate) + phosphate</text>
        <dbReference type="Rhea" id="RHEA:22764"/>
        <dbReference type="ChEBI" id="CHEBI:15377"/>
        <dbReference type="ChEBI" id="CHEBI:43474"/>
        <dbReference type="ChEBI" id="CHEBI:58178"/>
        <dbReference type="ChEBI" id="CHEBI:58456"/>
        <dbReference type="EC" id="3.1.3.36"/>
    </reaction>
    <physiologicalReaction direction="left-to-right" evidence="11">
        <dbReference type="Rhea" id="RHEA:22765"/>
    </physiologicalReaction>
</comment>
<keyword evidence="8" id="KW-0677">Repeat</keyword>
<dbReference type="InterPro" id="IPR000300">
    <property type="entry name" value="IPPc"/>
</dbReference>
<comment type="catalytic activity">
    <reaction evidence="12">
        <text>1D-myo-inositol 1,4,5-trisphosphate + H2O = 1D-myo-inositol 1,4-bisphosphate + phosphate</text>
        <dbReference type="Rhea" id="RHEA:19797"/>
        <dbReference type="ChEBI" id="CHEBI:15377"/>
        <dbReference type="ChEBI" id="CHEBI:43474"/>
        <dbReference type="ChEBI" id="CHEBI:58282"/>
        <dbReference type="ChEBI" id="CHEBI:203600"/>
        <dbReference type="EC" id="3.1.3.56"/>
    </reaction>
    <physiologicalReaction direction="left-to-right" evidence="12">
        <dbReference type="Rhea" id="RHEA:19798"/>
    </physiologicalReaction>
</comment>
<keyword evidence="6" id="KW-0963">Cytoplasm</keyword>
<dbReference type="Gene3D" id="3.60.10.10">
    <property type="entry name" value="Endonuclease/exonuclease/phosphatase"/>
    <property type="match status" value="1"/>
</dbReference>
<feature type="compositionally biased region" description="Polar residues" evidence="19">
    <location>
        <begin position="102"/>
        <end position="111"/>
    </location>
</feature>
<evidence type="ECO:0000259" key="20">
    <source>
        <dbReference type="SMART" id="SM00128"/>
    </source>
</evidence>
<protein>
    <recommendedName>
        <fullName evidence="15">Phosphatidylinositol 4,5-bisphosphate 5-phosphatase A</fullName>
        <ecNumber evidence="4">3.1.3.36</ecNumber>
        <ecNumber evidence="3">3.1.3.56</ecNumber>
    </recommendedName>
    <alternativeName>
        <fullName evidence="16">Inositol polyphosphate 5-phosphatase J</fullName>
    </alternativeName>
    <alternativeName>
        <fullName evidence="18">Phosphatidylinositol 1,3,4,5-tetrakisphosphate 5-phosphatase</fullName>
    </alternativeName>
    <alternativeName>
        <fullName evidence="17">Phosphatidylinositol 1,4,5-trisphosphate 5-phosphatase</fullName>
    </alternativeName>
</protein>
<evidence type="ECO:0000256" key="18">
    <source>
        <dbReference type="ARBA" id="ARBA00080358"/>
    </source>
</evidence>
<dbReference type="PANTHER" id="PTHR11200:SF127">
    <property type="entry name" value="PHOSPHATIDYLINOSITOL 4,5-BISPHOSPHATE 5-PHOSPHATASE A"/>
    <property type="match status" value="1"/>
</dbReference>
<feature type="compositionally biased region" description="Low complexity" evidence="19">
    <location>
        <begin position="23"/>
        <end position="40"/>
    </location>
</feature>
<comment type="similarity">
    <text evidence="2">Belongs to the inositol 1,4,5-trisphosphate 5-phosphatase type II family.</text>
</comment>
<dbReference type="GO" id="GO:0004445">
    <property type="term" value="F:inositol-polyphosphate 5-phosphatase activity"/>
    <property type="evidence" value="ECO:0007669"/>
    <property type="project" value="UniProtKB-EC"/>
</dbReference>
<evidence type="ECO:0000256" key="17">
    <source>
        <dbReference type="ARBA" id="ARBA00080251"/>
    </source>
</evidence>
<evidence type="ECO:0000256" key="8">
    <source>
        <dbReference type="ARBA" id="ARBA00022737"/>
    </source>
</evidence>
<comment type="subcellular location">
    <subcellularLocation>
        <location evidence="1">Cytoplasm</location>
    </subcellularLocation>
</comment>
<comment type="function">
    <text evidence="14">Inositol 5-phosphatase, which converts inositol 1,4,5-trisphosphate to inositol 1,4-bisphosphate. Also converts phosphatidylinositol 4,5-bisphosphate to phosphatidylinositol 4-phosphate and inositol 1,3,4,5-tetrakisphosphate to inositol 1,3,4-trisphosphate in vitro. May be involved in modulation of the function of inositol and phosphatidylinositol polyphosphate-binding proteins that are present at membranes ruffles.</text>
</comment>
<sequence length="640" mass="70878">MDPDSQRNPDIPSSSQEPKAFTSGTESSSSACSAPIVASSRPKRPQRTHQVEGFTDTSQPDDPVFPELIQEKVNTSALSETKQPSVPAQHLQENKSFRPSAATRSHISTRAASLPQAPSHKPPVTHSTVYAQRALSVAGTSDTKPHTDDDFRVHIITWNVGSAMPPDDITSLLGLNAGGGNTDMYIIGLQEVNSMINKRLKDVLFTDQWSEVCMDTLSPFGYVLVTSQRMQGVLLLVFAKYYHLPFIRGIQTENTRTGLGGIWGNKGGVSARMTVFGHAVCFLNCHLPAHIENSEKRMEDFESILQQQFEGQAAMGVLDHDIVFWFGDLNFRIDDLEMHMVKAAIDNNKLSVLWDKDQLNMAKDTETVLEGFQEGPLKFPPTYKFDVGTNTYDTSGKKRKPAWTDRILWRMRPMAPANSASKRSSMSGLTSGTRVTQHFYRSHMEYTVSDHKPVSSIFTLQVDVPLVTLIVDDEWREVTDAVTKFKVAPNYSRSSWDWIGLYKVGFKHHKDYVGYTWAKQEESDYLRQEHHVSFTEEELPKEPGDYILGYYSNNMNSIVGVTEPFQIQLPSSVTSGLSPSDSSDFTSEDEVKKGSSSSSSRSATPTGQEGNVQKPHSASSSNAGSPVKSSISPEASVSGK</sequence>
<keyword evidence="7" id="KW-0597">Phosphoprotein</keyword>
<comment type="caution">
    <text evidence="21">The sequence shown here is derived from an EMBL/GenBank/DDBJ whole genome shotgun (WGS) entry which is preliminary data.</text>
</comment>
<evidence type="ECO:0000256" key="5">
    <source>
        <dbReference type="ARBA" id="ARBA00022481"/>
    </source>
</evidence>
<dbReference type="FunFam" id="3.60.10.10:FF:000013">
    <property type="entry name" value="Phosphatidylinositol 4,5-bisphosphate 5-phosphatase A"/>
    <property type="match status" value="1"/>
</dbReference>
<evidence type="ECO:0000256" key="16">
    <source>
        <dbReference type="ARBA" id="ARBA00075782"/>
    </source>
</evidence>
<keyword evidence="10" id="KW-0729">SH3-binding</keyword>
<dbReference type="CDD" id="cd09094">
    <property type="entry name" value="INPP5c_INPP5J-like"/>
    <property type="match status" value="1"/>
</dbReference>
<evidence type="ECO:0000256" key="14">
    <source>
        <dbReference type="ARBA" id="ARBA00059259"/>
    </source>
</evidence>
<evidence type="ECO:0000256" key="10">
    <source>
        <dbReference type="ARBA" id="ARBA00023036"/>
    </source>
</evidence>
<dbReference type="PANTHER" id="PTHR11200">
    <property type="entry name" value="INOSITOL 5-PHOSPHATASE"/>
    <property type="match status" value="1"/>
</dbReference>
<dbReference type="EMBL" id="VCAZ01000136">
    <property type="protein sequence ID" value="TSW89634.1"/>
    <property type="molecule type" value="Genomic_DNA"/>
</dbReference>
<evidence type="ECO:0000256" key="1">
    <source>
        <dbReference type="ARBA" id="ARBA00004496"/>
    </source>
</evidence>
<feature type="compositionally biased region" description="Polar residues" evidence="19">
    <location>
        <begin position="8"/>
        <end position="17"/>
    </location>
</feature>
<organism evidence="21 22">
    <name type="scientific">Bagarius yarrelli</name>
    <name type="common">Goonch</name>
    <name type="synonym">Bagrus yarrelli</name>
    <dbReference type="NCBI Taxonomy" id="175774"/>
    <lineage>
        <taxon>Eukaryota</taxon>
        <taxon>Metazoa</taxon>
        <taxon>Chordata</taxon>
        <taxon>Craniata</taxon>
        <taxon>Vertebrata</taxon>
        <taxon>Euteleostomi</taxon>
        <taxon>Actinopterygii</taxon>
        <taxon>Neopterygii</taxon>
        <taxon>Teleostei</taxon>
        <taxon>Ostariophysi</taxon>
        <taxon>Siluriformes</taxon>
        <taxon>Sisoridae</taxon>
        <taxon>Sisorinae</taxon>
        <taxon>Bagarius</taxon>
    </lineage>
</organism>
<dbReference type="InterPro" id="IPR041611">
    <property type="entry name" value="SKICH"/>
</dbReference>
<dbReference type="GO" id="GO:0034485">
    <property type="term" value="F:phosphatidylinositol-3,4,5-trisphosphate 5-phosphatase activity"/>
    <property type="evidence" value="ECO:0007669"/>
    <property type="project" value="TreeGrafter"/>
</dbReference>
<dbReference type="Pfam" id="PF17751">
    <property type="entry name" value="SKICH"/>
    <property type="match status" value="1"/>
</dbReference>
<feature type="region of interest" description="Disordered" evidence="19">
    <location>
        <begin position="572"/>
        <end position="640"/>
    </location>
</feature>
<dbReference type="Proteomes" id="UP000319801">
    <property type="component" value="Unassembled WGS sequence"/>
</dbReference>
<keyword evidence="5" id="KW-0488">Methylation</keyword>
<evidence type="ECO:0000256" key="13">
    <source>
        <dbReference type="ARBA" id="ARBA00052071"/>
    </source>
</evidence>
<dbReference type="GO" id="GO:0017124">
    <property type="term" value="F:SH3 domain binding"/>
    <property type="evidence" value="ECO:0007669"/>
    <property type="project" value="UniProtKB-KW"/>
</dbReference>
<dbReference type="InterPro" id="IPR036691">
    <property type="entry name" value="Endo/exonu/phosph_ase_sf"/>
</dbReference>